<evidence type="ECO:0000256" key="3">
    <source>
        <dbReference type="ARBA" id="ARBA00004752"/>
    </source>
</evidence>
<feature type="compositionally biased region" description="Basic and acidic residues" evidence="27">
    <location>
        <begin position="624"/>
        <end position="691"/>
    </location>
</feature>
<name>A0A4Y7RUE8_9FIRM</name>
<sequence>MVINRQKSFIILSIIFLVIFLLCLPPLICAHIYTNRILSNFSGMQTFLSMEQTSLIYDQDGNIAAEVYAEINRLPVQLDDIPPHVQQAFVAIEDERFYKHHGIDLRAILRAVFSYYTSGEVSQGASTITQQTMKMLFLSPEQTLSRKVKEACLAVDFETRYTKDEILGLYLNQVYFGEGAYGIQSASKTYFNKDCTDLTLAEGALLAALVQAPSAYDPYINPVDSMQRRNVVLGKMVQQGYIDSEQGREAQEQALNLSREETSSKNNSYFIDYVIDEATSIVGEYKLFKGGLKIHTTLEGDIQKKAESVFQRPNLLPDDKVQSALALLESETGGIKALIGGREYLTRRGFNRATQLMRQPGSAFKPVAVYAPAFELNYRADSVISDTPFKVGSYEPHNSDGNFYGQITIRTAVQWSRNVAAVRLLNTIGIDRGFEMAQKLGFELTEDDRCLAMGLGGLTKGVSPLQMAGAYAAFANGGVYIKPYAIDYIEDADGQVIYRHPEGKPVMMPATANTMKDVLRSAVSGGTGYRAGVYGIETAGKTGTTELPDTAVFRGLSGNKDAWFVGFTPRYTAAVWLGYDEKDMDRQHYLTSYGGNKPAEIFRLVMANVMGVSESMYYSGAAPPKKENDKEKAAEAKGAEQKKTTETTGVKQEKQEDGVKTPQDGKETNTTKTEVKEQTEVKDNTIKPKTP</sequence>
<keyword evidence="14" id="KW-0378">Hydrolase</keyword>
<comment type="pathway">
    <text evidence="3">Cell wall biogenesis; peptidoglycan biosynthesis.</text>
</comment>
<evidence type="ECO:0000256" key="5">
    <source>
        <dbReference type="ARBA" id="ARBA00007739"/>
    </source>
</evidence>
<dbReference type="FunFam" id="1.10.3810.10:FF:000001">
    <property type="entry name" value="Penicillin-binding protein 1A"/>
    <property type="match status" value="1"/>
</dbReference>
<keyword evidence="19" id="KW-0472">Membrane</keyword>
<evidence type="ECO:0000256" key="9">
    <source>
        <dbReference type="ARBA" id="ARBA00022645"/>
    </source>
</evidence>
<dbReference type="GO" id="GO:0008658">
    <property type="term" value="F:penicillin binding"/>
    <property type="evidence" value="ECO:0007669"/>
    <property type="project" value="InterPro"/>
</dbReference>
<evidence type="ECO:0000256" key="13">
    <source>
        <dbReference type="ARBA" id="ARBA00022692"/>
    </source>
</evidence>
<dbReference type="GO" id="GO:0008955">
    <property type="term" value="F:peptidoglycan glycosyltransferase activity"/>
    <property type="evidence" value="ECO:0007669"/>
    <property type="project" value="UniProtKB-EC"/>
</dbReference>
<evidence type="ECO:0000256" key="10">
    <source>
        <dbReference type="ARBA" id="ARBA00022670"/>
    </source>
</evidence>
<comment type="similarity">
    <text evidence="4">In the C-terminal section; belongs to the transpeptidase family.</text>
</comment>
<evidence type="ECO:0000313" key="30">
    <source>
        <dbReference type="EMBL" id="TEB12501.1"/>
    </source>
</evidence>
<evidence type="ECO:0000259" key="29">
    <source>
        <dbReference type="Pfam" id="PF00912"/>
    </source>
</evidence>
<dbReference type="GO" id="GO:0071555">
    <property type="term" value="P:cell wall organization"/>
    <property type="evidence" value="ECO:0007669"/>
    <property type="project" value="UniProtKB-KW"/>
</dbReference>
<dbReference type="Gene3D" id="1.10.3810.10">
    <property type="entry name" value="Biosynthetic peptidoglycan transglycosylase-like"/>
    <property type="match status" value="1"/>
</dbReference>
<keyword evidence="11" id="KW-0328">Glycosyltransferase</keyword>
<dbReference type="PANTHER" id="PTHR32282:SF11">
    <property type="entry name" value="PENICILLIN-BINDING PROTEIN 1B"/>
    <property type="match status" value="1"/>
</dbReference>
<reference evidence="30 31" key="1">
    <citation type="journal article" date="2018" name="Environ. Microbiol.">
        <title>Novel energy conservation strategies and behaviour of Pelotomaculum schinkii driving syntrophic propionate catabolism.</title>
        <authorList>
            <person name="Hidalgo-Ahumada C.A.P."/>
            <person name="Nobu M.K."/>
            <person name="Narihiro T."/>
            <person name="Tamaki H."/>
            <person name="Liu W.T."/>
            <person name="Kamagata Y."/>
            <person name="Stams A.J.M."/>
            <person name="Imachi H."/>
            <person name="Sousa D.Z."/>
        </authorList>
    </citation>
    <scope>NUCLEOTIDE SEQUENCE [LARGE SCALE GENOMIC DNA]</scope>
    <source>
        <strain evidence="30 31">MGP</strain>
    </source>
</reference>
<dbReference type="InterPro" id="IPR036950">
    <property type="entry name" value="PBP_transglycosylase"/>
</dbReference>
<comment type="subcellular location">
    <subcellularLocation>
        <location evidence="2">Cell membrane</location>
        <topology evidence="2">Single-pass type II membrane protein</topology>
    </subcellularLocation>
</comment>
<accession>A0A4Y7RUE8</accession>
<evidence type="ECO:0000256" key="11">
    <source>
        <dbReference type="ARBA" id="ARBA00022676"/>
    </source>
</evidence>
<comment type="similarity">
    <text evidence="5">In the N-terminal section; belongs to the glycosyltransferase 51 family.</text>
</comment>
<evidence type="ECO:0000256" key="8">
    <source>
        <dbReference type="ARBA" id="ARBA00022475"/>
    </source>
</evidence>
<keyword evidence="22" id="KW-0961">Cell wall biogenesis/degradation</keyword>
<comment type="catalytic activity">
    <reaction evidence="23">
        <text>Preferential cleavage: (Ac)2-L-Lys-D-Ala-|-D-Ala. Also transpeptidation of peptidyl-alanyl moieties that are N-acyl substituents of D-alanine.</text>
        <dbReference type="EC" id="3.4.16.4"/>
    </reaction>
</comment>
<dbReference type="Pfam" id="PF00905">
    <property type="entry name" value="Transpeptidase"/>
    <property type="match status" value="1"/>
</dbReference>
<keyword evidence="8" id="KW-1003">Cell membrane</keyword>
<dbReference type="GO" id="GO:0030288">
    <property type="term" value="C:outer membrane-bounded periplasmic space"/>
    <property type="evidence" value="ECO:0007669"/>
    <property type="project" value="TreeGrafter"/>
</dbReference>
<dbReference type="InterPro" id="IPR023346">
    <property type="entry name" value="Lysozyme-like_dom_sf"/>
</dbReference>
<comment type="caution">
    <text evidence="30">The sequence shown here is derived from an EMBL/GenBank/DDBJ whole genome shotgun (WGS) entry which is preliminary data.</text>
</comment>
<dbReference type="GO" id="GO:0006508">
    <property type="term" value="P:proteolysis"/>
    <property type="evidence" value="ECO:0007669"/>
    <property type="project" value="UniProtKB-KW"/>
</dbReference>
<keyword evidence="31" id="KW-1185">Reference proteome</keyword>
<dbReference type="OrthoDB" id="9766909at2"/>
<dbReference type="GO" id="GO:0009002">
    <property type="term" value="F:serine-type D-Ala-D-Ala carboxypeptidase activity"/>
    <property type="evidence" value="ECO:0007669"/>
    <property type="project" value="UniProtKB-EC"/>
</dbReference>
<gene>
    <name evidence="30" type="primary">pbpF</name>
    <name evidence="30" type="ORF">Pmgp_00832</name>
</gene>
<dbReference type="GO" id="GO:0046677">
    <property type="term" value="P:response to antibiotic"/>
    <property type="evidence" value="ECO:0007669"/>
    <property type="project" value="UniProtKB-KW"/>
</dbReference>
<dbReference type="GO" id="GO:0005886">
    <property type="term" value="C:plasma membrane"/>
    <property type="evidence" value="ECO:0007669"/>
    <property type="project" value="UniProtKB-SubCell"/>
</dbReference>
<keyword evidence="17" id="KW-0573">Peptidoglycan synthesis</keyword>
<evidence type="ECO:0000256" key="27">
    <source>
        <dbReference type="SAM" id="MobiDB-lite"/>
    </source>
</evidence>
<evidence type="ECO:0000256" key="4">
    <source>
        <dbReference type="ARBA" id="ARBA00007090"/>
    </source>
</evidence>
<dbReference type="Pfam" id="PF00912">
    <property type="entry name" value="Transgly"/>
    <property type="match status" value="1"/>
</dbReference>
<keyword evidence="9" id="KW-0121">Carboxypeptidase</keyword>
<evidence type="ECO:0000256" key="19">
    <source>
        <dbReference type="ARBA" id="ARBA00023136"/>
    </source>
</evidence>
<organism evidence="30 31">
    <name type="scientific">Pelotomaculum propionicicum</name>
    <dbReference type="NCBI Taxonomy" id="258475"/>
    <lineage>
        <taxon>Bacteria</taxon>
        <taxon>Bacillati</taxon>
        <taxon>Bacillota</taxon>
        <taxon>Clostridia</taxon>
        <taxon>Eubacteriales</taxon>
        <taxon>Desulfotomaculaceae</taxon>
        <taxon>Pelotomaculum</taxon>
    </lineage>
</organism>
<keyword evidence="21" id="KW-0511">Multifunctional enzyme</keyword>
<comment type="catalytic activity">
    <reaction evidence="25">
        <text>[GlcNAc-(1-&gt;4)-Mur2Ac(oyl-L-Ala-gamma-D-Glu-L-Lys-D-Ala-D-Ala)](n)-di-trans,octa-cis-undecaprenyl diphosphate + beta-D-GlcNAc-(1-&gt;4)-Mur2Ac(oyl-L-Ala-gamma-D-Glu-L-Lys-D-Ala-D-Ala)-di-trans,octa-cis-undecaprenyl diphosphate = [GlcNAc-(1-&gt;4)-Mur2Ac(oyl-L-Ala-gamma-D-Glu-L-Lys-D-Ala-D-Ala)](n+1)-di-trans,octa-cis-undecaprenyl diphosphate + di-trans,octa-cis-undecaprenyl diphosphate + H(+)</text>
        <dbReference type="Rhea" id="RHEA:23708"/>
        <dbReference type="Rhea" id="RHEA-COMP:9602"/>
        <dbReference type="Rhea" id="RHEA-COMP:9603"/>
        <dbReference type="ChEBI" id="CHEBI:15378"/>
        <dbReference type="ChEBI" id="CHEBI:58405"/>
        <dbReference type="ChEBI" id="CHEBI:60033"/>
        <dbReference type="ChEBI" id="CHEBI:78435"/>
        <dbReference type="EC" id="2.4.99.28"/>
    </reaction>
</comment>
<protein>
    <recommendedName>
        <fullName evidence="7">Penicillin-binding protein 1A</fullName>
        <ecNumber evidence="24">2.4.99.28</ecNumber>
        <ecNumber evidence="6">3.4.16.4</ecNumber>
    </recommendedName>
</protein>
<dbReference type="EMBL" id="QFFZ01000006">
    <property type="protein sequence ID" value="TEB12501.1"/>
    <property type="molecule type" value="Genomic_DNA"/>
</dbReference>
<dbReference type="EC" id="2.4.99.28" evidence="24"/>
<dbReference type="EC" id="3.4.16.4" evidence="6"/>
<evidence type="ECO:0000256" key="6">
    <source>
        <dbReference type="ARBA" id="ARBA00012448"/>
    </source>
</evidence>
<evidence type="ECO:0000256" key="23">
    <source>
        <dbReference type="ARBA" id="ARBA00034000"/>
    </source>
</evidence>
<evidence type="ECO:0000256" key="17">
    <source>
        <dbReference type="ARBA" id="ARBA00022984"/>
    </source>
</evidence>
<dbReference type="PANTHER" id="PTHR32282">
    <property type="entry name" value="BINDING PROTEIN TRANSPEPTIDASE, PUTATIVE-RELATED"/>
    <property type="match status" value="1"/>
</dbReference>
<keyword evidence="15" id="KW-0133">Cell shape</keyword>
<evidence type="ECO:0000256" key="12">
    <source>
        <dbReference type="ARBA" id="ARBA00022679"/>
    </source>
</evidence>
<evidence type="ECO:0000313" key="31">
    <source>
        <dbReference type="Proteomes" id="UP000297597"/>
    </source>
</evidence>
<evidence type="ECO:0000256" key="24">
    <source>
        <dbReference type="ARBA" id="ARBA00044770"/>
    </source>
</evidence>
<dbReference type="AlphaFoldDB" id="A0A4Y7RUE8"/>
<evidence type="ECO:0000256" key="14">
    <source>
        <dbReference type="ARBA" id="ARBA00022801"/>
    </source>
</evidence>
<keyword evidence="18" id="KW-1133">Transmembrane helix</keyword>
<evidence type="ECO:0000256" key="2">
    <source>
        <dbReference type="ARBA" id="ARBA00004401"/>
    </source>
</evidence>
<evidence type="ECO:0000256" key="25">
    <source>
        <dbReference type="ARBA" id="ARBA00049902"/>
    </source>
</evidence>
<dbReference type="Proteomes" id="UP000297597">
    <property type="component" value="Unassembled WGS sequence"/>
</dbReference>
<keyword evidence="20" id="KW-0046">Antibiotic resistance</keyword>
<dbReference type="InterPro" id="IPR050396">
    <property type="entry name" value="Glycosyltr_51/Transpeptidase"/>
</dbReference>
<dbReference type="InterPro" id="IPR001460">
    <property type="entry name" value="PCN-bd_Tpept"/>
</dbReference>
<keyword evidence="16" id="KW-0735">Signal-anchor</keyword>
<comment type="pathway">
    <text evidence="26">Glycan biosynthesis.</text>
</comment>
<evidence type="ECO:0000256" key="16">
    <source>
        <dbReference type="ARBA" id="ARBA00022968"/>
    </source>
</evidence>
<evidence type="ECO:0000256" key="22">
    <source>
        <dbReference type="ARBA" id="ARBA00023316"/>
    </source>
</evidence>
<dbReference type="UniPathway" id="UPA00219"/>
<dbReference type="NCBIfam" id="TIGR02074">
    <property type="entry name" value="PBP_1a_fam"/>
    <property type="match status" value="1"/>
</dbReference>
<keyword evidence="10" id="KW-0645">Protease</keyword>
<keyword evidence="12" id="KW-0808">Transferase</keyword>
<dbReference type="Gene3D" id="3.40.710.10">
    <property type="entry name" value="DD-peptidase/beta-lactamase superfamily"/>
    <property type="match status" value="1"/>
</dbReference>
<evidence type="ECO:0000256" key="18">
    <source>
        <dbReference type="ARBA" id="ARBA00022989"/>
    </source>
</evidence>
<dbReference type="GO" id="GO:0008360">
    <property type="term" value="P:regulation of cell shape"/>
    <property type="evidence" value="ECO:0007669"/>
    <property type="project" value="UniProtKB-KW"/>
</dbReference>
<dbReference type="InterPro" id="IPR001264">
    <property type="entry name" value="Glyco_trans_51"/>
</dbReference>
<evidence type="ECO:0000256" key="1">
    <source>
        <dbReference type="ARBA" id="ARBA00002624"/>
    </source>
</evidence>
<feature type="region of interest" description="Disordered" evidence="27">
    <location>
        <begin position="619"/>
        <end position="691"/>
    </location>
</feature>
<evidence type="ECO:0000256" key="15">
    <source>
        <dbReference type="ARBA" id="ARBA00022960"/>
    </source>
</evidence>
<evidence type="ECO:0000259" key="28">
    <source>
        <dbReference type="Pfam" id="PF00905"/>
    </source>
</evidence>
<dbReference type="SUPFAM" id="SSF53955">
    <property type="entry name" value="Lysozyme-like"/>
    <property type="match status" value="1"/>
</dbReference>
<evidence type="ECO:0000256" key="26">
    <source>
        <dbReference type="ARBA" id="ARBA00060592"/>
    </source>
</evidence>
<evidence type="ECO:0000256" key="7">
    <source>
        <dbReference type="ARBA" id="ARBA00018638"/>
    </source>
</evidence>
<feature type="domain" description="Glycosyl transferase family 51" evidence="29">
    <location>
        <begin position="62"/>
        <end position="236"/>
    </location>
</feature>
<evidence type="ECO:0000256" key="21">
    <source>
        <dbReference type="ARBA" id="ARBA00023268"/>
    </source>
</evidence>
<dbReference type="SUPFAM" id="SSF56601">
    <property type="entry name" value="beta-lactamase/transpeptidase-like"/>
    <property type="match status" value="1"/>
</dbReference>
<feature type="domain" description="Penicillin-binding protein transpeptidase" evidence="28">
    <location>
        <begin position="327"/>
        <end position="606"/>
    </location>
</feature>
<comment type="function">
    <text evidence="1">Cell wall formation. Synthesis of cross-linked peptidoglycan from the lipid intermediates. The enzyme has a penicillin-insensitive transglycosylase N-terminal domain (formation of linear glycan strands) and a penicillin-sensitive transpeptidase C-terminal domain (cross-linking of the peptide subunits).</text>
</comment>
<dbReference type="InterPro" id="IPR012338">
    <property type="entry name" value="Beta-lactam/transpept-like"/>
</dbReference>
<proteinExistence type="inferred from homology"/>
<evidence type="ECO:0000256" key="20">
    <source>
        <dbReference type="ARBA" id="ARBA00023251"/>
    </source>
</evidence>
<keyword evidence="13" id="KW-0812">Transmembrane</keyword>
<dbReference type="GO" id="GO:0009252">
    <property type="term" value="P:peptidoglycan biosynthetic process"/>
    <property type="evidence" value="ECO:0007669"/>
    <property type="project" value="UniProtKB-UniPathway"/>
</dbReference>